<keyword evidence="8" id="KW-0413">Isomerase</keyword>
<evidence type="ECO:0000313" key="14">
    <source>
        <dbReference type="Proteomes" id="UP001152759"/>
    </source>
</evidence>
<dbReference type="Gene3D" id="1.10.12.10">
    <property type="entry name" value="Lyase 2-enoyl-coa Hydratase, Chain A, domain 2"/>
    <property type="match status" value="1"/>
</dbReference>
<dbReference type="AlphaFoldDB" id="A0A9P0EWG1"/>
<dbReference type="GO" id="GO:0051750">
    <property type="term" value="F:delta(3,5)-delta(2,4)-dienoyl-CoA isomerase activity"/>
    <property type="evidence" value="ECO:0007669"/>
    <property type="project" value="TreeGrafter"/>
</dbReference>
<dbReference type="Proteomes" id="UP001152759">
    <property type="component" value="Chromosome 1"/>
</dbReference>
<keyword evidence="5" id="KW-0007">Acetylation</keyword>
<dbReference type="OrthoDB" id="14970at2759"/>
<dbReference type="Pfam" id="PF00378">
    <property type="entry name" value="ECH_1"/>
    <property type="match status" value="1"/>
</dbReference>
<comment type="pathway">
    <text evidence="2">Lipid metabolism; fatty acid beta-oxidation.</text>
</comment>
<evidence type="ECO:0000256" key="10">
    <source>
        <dbReference type="ARBA" id="ARBA00052809"/>
    </source>
</evidence>
<dbReference type="GO" id="GO:0006631">
    <property type="term" value="P:fatty acid metabolic process"/>
    <property type="evidence" value="ECO:0007669"/>
    <property type="project" value="UniProtKB-KW"/>
</dbReference>
<accession>A0A9P0EWG1</accession>
<evidence type="ECO:0000256" key="1">
    <source>
        <dbReference type="ARBA" id="ARBA00004275"/>
    </source>
</evidence>
<evidence type="ECO:0000313" key="13">
    <source>
        <dbReference type="EMBL" id="CAH0382006.1"/>
    </source>
</evidence>
<gene>
    <name evidence="13" type="ORF">BEMITA_LOCUS1599</name>
</gene>
<proteinExistence type="inferred from homology"/>
<dbReference type="EMBL" id="OU963862">
    <property type="protein sequence ID" value="CAH0382006.1"/>
    <property type="molecule type" value="Genomic_DNA"/>
</dbReference>
<keyword evidence="6" id="KW-0443">Lipid metabolism</keyword>
<protein>
    <recommendedName>
        <fullName evidence="12">Delta(3,5)-Delta(2,4)-dienoyl-CoA isomerase, mitochondrial</fullName>
    </recommendedName>
</protein>
<dbReference type="PANTHER" id="PTHR43149:SF1">
    <property type="entry name" value="DELTA(3,5)-DELTA(2,4)-DIENOYL-COA ISOMERASE, MITOCHONDRIAL"/>
    <property type="match status" value="1"/>
</dbReference>
<keyword evidence="4" id="KW-0276">Fatty acid metabolism</keyword>
<sequence>MIPSSCRLLYKISKSSKNLASKGLSEFAVSHQNGIMKNFGSAAVDSTSSKDNIQFETLSVSVPSEFVYHVQLNRPDKMNAINHTMWMDLKKCFSVLGEDENCRVVVLSGAGKLFCAGIDLHDMIQVGMKLGEKEDIARKCKILKNLITNYQESLTAIEKCPKPVISAIHGGCIGGGVDIIAAADIRYSSSDAWFQIKEVDIGMAADVGTLQRFPRIIGSSSLCNELVFTARKLPAEEGKDCGLVSKVFNSRESLMEASMKLALEISLKSPVAVQGSKQSMLYSRDHTVEEGLNHIALWNQVMLQSDDFASACLAQATKGPTPPFSKL</sequence>
<dbReference type="PANTHER" id="PTHR43149">
    <property type="entry name" value="ENOYL-COA HYDRATASE"/>
    <property type="match status" value="1"/>
</dbReference>
<evidence type="ECO:0000256" key="11">
    <source>
        <dbReference type="ARBA" id="ARBA00055786"/>
    </source>
</evidence>
<dbReference type="KEGG" id="btab:109040500"/>
<comment type="similarity">
    <text evidence="3">Belongs to the enoyl-CoA hydratase/isomerase family.</text>
</comment>
<dbReference type="CDD" id="cd06558">
    <property type="entry name" value="crotonase-like"/>
    <property type="match status" value="1"/>
</dbReference>
<dbReference type="SUPFAM" id="SSF52096">
    <property type="entry name" value="ClpP/crotonase"/>
    <property type="match status" value="1"/>
</dbReference>
<dbReference type="FunFam" id="1.10.12.10:FF:000004">
    <property type="entry name" value="Delta3,5-delta2,4-dienoyl-CoA isomerase"/>
    <property type="match status" value="1"/>
</dbReference>
<evidence type="ECO:0000256" key="8">
    <source>
        <dbReference type="ARBA" id="ARBA00023235"/>
    </source>
</evidence>
<dbReference type="Gene3D" id="3.90.226.10">
    <property type="entry name" value="2-enoyl-CoA Hydratase, Chain A, domain 1"/>
    <property type="match status" value="1"/>
</dbReference>
<comment type="subcellular location">
    <subcellularLocation>
        <location evidence="1">Peroxisome</location>
    </subcellularLocation>
</comment>
<dbReference type="InterPro" id="IPR029045">
    <property type="entry name" value="ClpP/crotonase-like_dom_sf"/>
</dbReference>
<dbReference type="InterPro" id="IPR045002">
    <property type="entry name" value="Ech1-like"/>
</dbReference>
<organism evidence="13 14">
    <name type="scientific">Bemisia tabaci</name>
    <name type="common">Sweetpotato whitefly</name>
    <name type="synonym">Aleurodes tabaci</name>
    <dbReference type="NCBI Taxonomy" id="7038"/>
    <lineage>
        <taxon>Eukaryota</taxon>
        <taxon>Metazoa</taxon>
        <taxon>Ecdysozoa</taxon>
        <taxon>Arthropoda</taxon>
        <taxon>Hexapoda</taxon>
        <taxon>Insecta</taxon>
        <taxon>Pterygota</taxon>
        <taxon>Neoptera</taxon>
        <taxon>Paraneoptera</taxon>
        <taxon>Hemiptera</taxon>
        <taxon>Sternorrhyncha</taxon>
        <taxon>Aleyrodoidea</taxon>
        <taxon>Aleyrodidae</taxon>
        <taxon>Aleyrodinae</taxon>
        <taxon>Bemisia</taxon>
    </lineage>
</organism>
<evidence type="ECO:0000256" key="5">
    <source>
        <dbReference type="ARBA" id="ARBA00022990"/>
    </source>
</evidence>
<evidence type="ECO:0000256" key="7">
    <source>
        <dbReference type="ARBA" id="ARBA00023140"/>
    </source>
</evidence>
<evidence type="ECO:0000256" key="2">
    <source>
        <dbReference type="ARBA" id="ARBA00005005"/>
    </source>
</evidence>
<reference evidence="13" key="1">
    <citation type="submission" date="2021-12" db="EMBL/GenBank/DDBJ databases">
        <authorList>
            <person name="King R."/>
        </authorList>
    </citation>
    <scope>NUCLEOTIDE SEQUENCE</scope>
</reference>
<evidence type="ECO:0000256" key="6">
    <source>
        <dbReference type="ARBA" id="ARBA00023098"/>
    </source>
</evidence>
<evidence type="ECO:0000256" key="3">
    <source>
        <dbReference type="ARBA" id="ARBA00005254"/>
    </source>
</evidence>
<comment type="function">
    <text evidence="11">Isomerization of 3-trans,5-cis-dienoyl-CoA to 2-trans,4-trans-dienoyl-CoA.</text>
</comment>
<dbReference type="GO" id="GO:0005739">
    <property type="term" value="C:mitochondrion"/>
    <property type="evidence" value="ECO:0007669"/>
    <property type="project" value="TreeGrafter"/>
</dbReference>
<dbReference type="InterPro" id="IPR001753">
    <property type="entry name" value="Enoyl-CoA_hydra/iso"/>
</dbReference>
<evidence type="ECO:0000256" key="4">
    <source>
        <dbReference type="ARBA" id="ARBA00022832"/>
    </source>
</evidence>
<keyword evidence="14" id="KW-1185">Reference proteome</keyword>
<dbReference type="FunFam" id="3.90.226.10:FF:000024">
    <property type="entry name" value="Delta3,5-delta2,4-dienoyl-CoA isomerase"/>
    <property type="match status" value="1"/>
</dbReference>
<comment type="catalytic activity">
    <reaction evidence="9">
        <text>(3E,5Z)-octadienoyl-CoA = (2E,4E)-octadienoyl-CoA</text>
        <dbReference type="Rhea" id="RHEA:45244"/>
        <dbReference type="ChEBI" id="CHEBI:62243"/>
        <dbReference type="ChEBI" id="CHEBI:85108"/>
    </reaction>
</comment>
<evidence type="ECO:0000256" key="12">
    <source>
        <dbReference type="ARBA" id="ARBA00071021"/>
    </source>
</evidence>
<name>A0A9P0EWG1_BEMTA</name>
<evidence type="ECO:0000256" key="9">
    <source>
        <dbReference type="ARBA" id="ARBA00051408"/>
    </source>
</evidence>
<keyword evidence="7" id="KW-0576">Peroxisome</keyword>
<dbReference type="GO" id="GO:0005777">
    <property type="term" value="C:peroxisome"/>
    <property type="evidence" value="ECO:0007669"/>
    <property type="project" value="UniProtKB-SubCell"/>
</dbReference>
<comment type="catalytic activity">
    <reaction evidence="10">
        <text>(3E,5Z,8Z,11Z,14Z)-eicosapentaenoyl-CoA = (2E,4E,8Z,11Z,14Z)-eicosapentaenoyl-CoA</text>
        <dbReference type="Rhea" id="RHEA:45224"/>
        <dbReference type="ChEBI" id="CHEBI:85090"/>
        <dbReference type="ChEBI" id="CHEBI:85091"/>
    </reaction>
</comment>
<dbReference type="InterPro" id="IPR014748">
    <property type="entry name" value="Enoyl-CoA_hydra_C"/>
</dbReference>